<dbReference type="SUPFAM" id="SSF56672">
    <property type="entry name" value="DNA/RNA polymerases"/>
    <property type="match status" value="1"/>
</dbReference>
<name>A0A0H4WST1_9BACT</name>
<dbReference type="InterPro" id="IPR000477">
    <property type="entry name" value="RT_dom"/>
</dbReference>
<evidence type="ECO:0000256" key="8">
    <source>
        <dbReference type="ARBA" id="ARBA00034120"/>
    </source>
</evidence>
<organism evidence="11 12">
    <name type="scientific">Pseudomyxococcus hansupus</name>
    <dbReference type="NCBI Taxonomy" id="1297742"/>
    <lineage>
        <taxon>Bacteria</taxon>
        <taxon>Pseudomonadati</taxon>
        <taxon>Myxococcota</taxon>
        <taxon>Myxococcia</taxon>
        <taxon>Myxococcales</taxon>
        <taxon>Cystobacterineae</taxon>
        <taxon>Myxococcaceae</taxon>
        <taxon>Pseudomyxococcus</taxon>
    </lineage>
</organism>
<keyword evidence="6 11" id="KW-0695">RNA-directed DNA polymerase</keyword>
<sequence>MSWLDSTLSWLKARFTRPVTRSTTGLDAPVDAQGRRVDVVSETVVMSGPLKPGHLRQIHRDARLLPKPQRRYTPGRAKWMPAAEARRLFSGTLRTRNRNLRDLLPDEAQLARYGLPVWRTEEDVAAALGISVGMLRHYSIHRSRERVRHYVTFAVPKRTGGVRLLHAPKRRLKALQRKLLEVLVSKLPVSQQAHGFVSGRSIKTGAQPHVGRRVVLKLDLKDFFPSVTSARVRGLFIALGYGYAVAATLAVLLTESERQPVDIEGTVFHVPVGPRVCVQGAPTSPALCNAVLMRLDRRLAGLARRYGYTYTRYADDLTFSGDDLSALERVRALAARYVQEEGFTVNRDKTRVRRRGGAQRVTGVTVNATLGLSREERRRLRAMLHQEGRDGEDSTRRAYLDGMLAYVKMLNPEQAARLVRKRKPRAGG</sequence>
<evidence type="ECO:0000313" key="12">
    <source>
        <dbReference type="Proteomes" id="UP000009026"/>
    </source>
</evidence>
<dbReference type="PATRIC" id="fig|1297742.4.peg.1542"/>
<dbReference type="RefSeq" id="WP_002634680.1">
    <property type="nucleotide sequence ID" value="NZ_CP012109.1"/>
</dbReference>
<evidence type="ECO:0000256" key="2">
    <source>
        <dbReference type="ARBA" id="ARBA00022679"/>
    </source>
</evidence>
<keyword evidence="5" id="KW-0460">Magnesium</keyword>
<evidence type="ECO:0000256" key="5">
    <source>
        <dbReference type="ARBA" id="ARBA00022842"/>
    </source>
</evidence>
<dbReference type="eggNOG" id="COG3344">
    <property type="taxonomic scope" value="Bacteria"/>
</dbReference>
<accession>A0A0H4WST1</accession>
<proteinExistence type="inferred from homology"/>
<evidence type="ECO:0000313" key="11">
    <source>
        <dbReference type="EMBL" id="AKQ64613.1"/>
    </source>
</evidence>
<evidence type="ECO:0000256" key="9">
    <source>
        <dbReference type="ARBA" id="ARBA00048173"/>
    </source>
</evidence>
<gene>
    <name evidence="11" type="ORF">A176_001525</name>
</gene>
<keyword evidence="7" id="KW-0051">Antiviral defense</keyword>
<reference evidence="11 12" key="1">
    <citation type="journal article" date="2016" name="PLoS ONE">
        <title>Complete Genome Sequence and Comparative Genomics of a Novel Myxobacterium Myxococcus hansupus.</title>
        <authorList>
            <person name="Sharma G."/>
            <person name="Narwani T."/>
            <person name="Subramanian S."/>
        </authorList>
    </citation>
    <scope>NUCLEOTIDE SEQUENCE [LARGE SCALE GENOMIC DNA]</scope>
    <source>
        <strain evidence="12">mixupus</strain>
    </source>
</reference>
<protein>
    <recommendedName>
        <fullName evidence="1">RNA-directed DNA polymerase</fullName>
        <ecNumber evidence="1">2.7.7.49</ecNumber>
    </recommendedName>
</protein>
<dbReference type="PANTHER" id="PTHR34047:SF7">
    <property type="entry name" value="RNA-DIRECTED DNA POLYMERASE"/>
    <property type="match status" value="1"/>
</dbReference>
<evidence type="ECO:0000256" key="1">
    <source>
        <dbReference type="ARBA" id="ARBA00012493"/>
    </source>
</evidence>
<comment type="similarity">
    <text evidence="8">Belongs to the bacterial reverse transcriptase family.</text>
</comment>
<dbReference type="GO" id="GO:0046872">
    <property type="term" value="F:metal ion binding"/>
    <property type="evidence" value="ECO:0007669"/>
    <property type="project" value="UniProtKB-KW"/>
</dbReference>
<keyword evidence="2" id="KW-0808">Transferase</keyword>
<keyword evidence="12" id="KW-1185">Reference proteome</keyword>
<dbReference type="Proteomes" id="UP000009026">
    <property type="component" value="Chromosome"/>
</dbReference>
<dbReference type="EMBL" id="CP012109">
    <property type="protein sequence ID" value="AKQ64613.1"/>
    <property type="molecule type" value="Genomic_DNA"/>
</dbReference>
<dbReference type="PRINTS" id="PR00866">
    <property type="entry name" value="RNADNAPOLMS"/>
</dbReference>
<evidence type="ECO:0000259" key="10">
    <source>
        <dbReference type="PROSITE" id="PS50878"/>
    </source>
</evidence>
<dbReference type="GO" id="GO:0003964">
    <property type="term" value="F:RNA-directed DNA polymerase activity"/>
    <property type="evidence" value="ECO:0007669"/>
    <property type="project" value="UniProtKB-KW"/>
</dbReference>
<evidence type="ECO:0000256" key="4">
    <source>
        <dbReference type="ARBA" id="ARBA00022723"/>
    </source>
</evidence>
<dbReference type="EC" id="2.7.7.49" evidence="1"/>
<dbReference type="GO" id="GO:0003723">
    <property type="term" value="F:RNA binding"/>
    <property type="evidence" value="ECO:0007669"/>
    <property type="project" value="InterPro"/>
</dbReference>
<dbReference type="PROSITE" id="PS50878">
    <property type="entry name" value="RT_POL"/>
    <property type="match status" value="1"/>
</dbReference>
<dbReference type="InterPro" id="IPR051083">
    <property type="entry name" value="GrpII_Intron_Splice-Mob/Def"/>
</dbReference>
<keyword evidence="4" id="KW-0479">Metal-binding</keyword>
<evidence type="ECO:0000256" key="6">
    <source>
        <dbReference type="ARBA" id="ARBA00022918"/>
    </source>
</evidence>
<dbReference type="OrthoDB" id="7055795at2"/>
<dbReference type="KEGG" id="mym:A176_001525"/>
<dbReference type="CDD" id="cd03487">
    <property type="entry name" value="RT_Bac_retron_II"/>
    <property type="match status" value="1"/>
</dbReference>
<dbReference type="PANTHER" id="PTHR34047">
    <property type="entry name" value="NUCLEAR INTRON MATURASE 1, MITOCHONDRIAL-RELATED"/>
    <property type="match status" value="1"/>
</dbReference>
<dbReference type="InterPro" id="IPR043502">
    <property type="entry name" value="DNA/RNA_pol_sf"/>
</dbReference>
<dbReference type="GO" id="GO:0051607">
    <property type="term" value="P:defense response to virus"/>
    <property type="evidence" value="ECO:0007669"/>
    <property type="project" value="UniProtKB-KW"/>
</dbReference>
<dbReference type="Pfam" id="PF00078">
    <property type="entry name" value="RVT_1"/>
    <property type="match status" value="1"/>
</dbReference>
<dbReference type="InterPro" id="IPR000123">
    <property type="entry name" value="Reverse_transcriptase_msDNA"/>
</dbReference>
<evidence type="ECO:0000256" key="7">
    <source>
        <dbReference type="ARBA" id="ARBA00023118"/>
    </source>
</evidence>
<evidence type="ECO:0000256" key="3">
    <source>
        <dbReference type="ARBA" id="ARBA00022695"/>
    </source>
</evidence>
<comment type="catalytic activity">
    <reaction evidence="9">
        <text>DNA(n) + a 2'-deoxyribonucleoside 5'-triphosphate = DNA(n+1) + diphosphate</text>
        <dbReference type="Rhea" id="RHEA:22508"/>
        <dbReference type="Rhea" id="RHEA-COMP:17339"/>
        <dbReference type="Rhea" id="RHEA-COMP:17340"/>
        <dbReference type="ChEBI" id="CHEBI:33019"/>
        <dbReference type="ChEBI" id="CHEBI:61560"/>
        <dbReference type="ChEBI" id="CHEBI:173112"/>
        <dbReference type="EC" id="2.7.7.49"/>
    </reaction>
</comment>
<feature type="domain" description="Reverse transcriptase" evidence="10">
    <location>
        <begin position="136"/>
        <end position="366"/>
    </location>
</feature>
<keyword evidence="3" id="KW-0548">Nucleotidyltransferase</keyword>
<dbReference type="AlphaFoldDB" id="A0A0H4WST1"/>
<dbReference type="STRING" id="1297742.A176_001525"/>